<evidence type="ECO:0000256" key="1">
    <source>
        <dbReference type="SAM" id="MobiDB-lite"/>
    </source>
</evidence>
<name>A0A0A2UTN9_9BACI</name>
<keyword evidence="2" id="KW-1133">Transmembrane helix</keyword>
<feature type="compositionally biased region" description="Basic and acidic residues" evidence="1">
    <location>
        <begin position="83"/>
        <end position="102"/>
    </location>
</feature>
<dbReference type="RefSeq" id="WP_036786716.1">
    <property type="nucleotide sequence ID" value="NZ_AVBG01000016.1"/>
</dbReference>
<protein>
    <submittedName>
        <fullName evidence="3">Uncharacterized protein</fullName>
    </submittedName>
</protein>
<dbReference type="EMBL" id="AVBG01000016">
    <property type="protein sequence ID" value="KGP90148.1"/>
    <property type="molecule type" value="Genomic_DNA"/>
</dbReference>
<reference evidence="3 4" key="1">
    <citation type="submission" date="2013-08" db="EMBL/GenBank/DDBJ databases">
        <title>Genome of Pontibacillus chungwhensis.</title>
        <authorList>
            <person name="Wang Q."/>
            <person name="Wang G."/>
        </authorList>
    </citation>
    <scope>NUCLEOTIDE SEQUENCE [LARGE SCALE GENOMIC DNA]</scope>
    <source>
        <strain evidence="3 4">BH030062</strain>
    </source>
</reference>
<comment type="caution">
    <text evidence="3">The sequence shown here is derived from an EMBL/GenBank/DDBJ whole genome shotgun (WGS) entry which is preliminary data.</text>
</comment>
<dbReference type="STRING" id="1385513.N780_07020"/>
<feature type="compositionally biased region" description="Acidic residues" evidence="1">
    <location>
        <begin position="70"/>
        <end position="79"/>
    </location>
</feature>
<keyword evidence="4" id="KW-1185">Reference proteome</keyword>
<evidence type="ECO:0000256" key="2">
    <source>
        <dbReference type="SAM" id="Phobius"/>
    </source>
</evidence>
<sequence>MRKFGVVLVYLAVFASGMMFALLLFTPSQRKARIRSTPHTVQAPTIQTEPSHQKTEETELVEFAEEEEFKSLEEKDELVEASSEQRDPFEETRESIRDEMRSVVEMSDIGRSLNPQPIKGNQNAKGEKIYHMPGGQYYSRVKAIEVFETPSEAEAAGYRKSRR</sequence>
<dbReference type="OrthoDB" id="4376109at2"/>
<dbReference type="Proteomes" id="UP000030153">
    <property type="component" value="Unassembled WGS sequence"/>
</dbReference>
<dbReference type="AlphaFoldDB" id="A0A0A2UTN9"/>
<keyword evidence="2" id="KW-0812">Transmembrane</keyword>
<organism evidence="3 4">
    <name type="scientific">Pontibacillus chungwhensis BH030062</name>
    <dbReference type="NCBI Taxonomy" id="1385513"/>
    <lineage>
        <taxon>Bacteria</taxon>
        <taxon>Bacillati</taxon>
        <taxon>Bacillota</taxon>
        <taxon>Bacilli</taxon>
        <taxon>Bacillales</taxon>
        <taxon>Bacillaceae</taxon>
        <taxon>Pontibacillus</taxon>
    </lineage>
</organism>
<evidence type="ECO:0000313" key="4">
    <source>
        <dbReference type="Proteomes" id="UP000030153"/>
    </source>
</evidence>
<feature type="region of interest" description="Disordered" evidence="1">
    <location>
        <begin position="35"/>
        <end position="55"/>
    </location>
</feature>
<proteinExistence type="predicted"/>
<keyword evidence="2" id="KW-0472">Membrane</keyword>
<feature type="compositionally biased region" description="Polar residues" evidence="1">
    <location>
        <begin position="113"/>
        <end position="124"/>
    </location>
</feature>
<accession>A0A0A2UTN9</accession>
<gene>
    <name evidence="3" type="ORF">N780_07020</name>
</gene>
<feature type="transmembrane region" description="Helical" evidence="2">
    <location>
        <begin position="6"/>
        <end position="25"/>
    </location>
</feature>
<evidence type="ECO:0000313" key="3">
    <source>
        <dbReference type="EMBL" id="KGP90148.1"/>
    </source>
</evidence>
<feature type="compositionally biased region" description="Polar residues" evidence="1">
    <location>
        <begin position="37"/>
        <end position="50"/>
    </location>
</feature>
<dbReference type="eggNOG" id="COG1525">
    <property type="taxonomic scope" value="Bacteria"/>
</dbReference>
<feature type="region of interest" description="Disordered" evidence="1">
    <location>
        <begin position="70"/>
        <end position="130"/>
    </location>
</feature>